<dbReference type="Pfam" id="PF00496">
    <property type="entry name" value="SBP_bac_5"/>
    <property type="match status" value="1"/>
</dbReference>
<gene>
    <name evidence="6" type="primary">appA</name>
    <name evidence="6" type="ORF">Mal48_35600</name>
</gene>
<dbReference type="RefSeq" id="WP_145202028.1">
    <property type="nucleotide sequence ID" value="NZ_CP036267.1"/>
</dbReference>
<evidence type="ECO:0000313" key="7">
    <source>
        <dbReference type="Proteomes" id="UP000315724"/>
    </source>
</evidence>
<feature type="domain" description="Solute-binding protein family 5" evidence="5">
    <location>
        <begin position="175"/>
        <end position="548"/>
    </location>
</feature>
<name>A0A517QRP7_9PLAN</name>
<evidence type="ECO:0000313" key="6">
    <source>
        <dbReference type="EMBL" id="QDT34300.1"/>
    </source>
</evidence>
<evidence type="ECO:0000256" key="3">
    <source>
        <dbReference type="ARBA" id="ARBA00022729"/>
    </source>
</evidence>
<evidence type="ECO:0000256" key="1">
    <source>
        <dbReference type="ARBA" id="ARBA00005695"/>
    </source>
</evidence>
<dbReference type="PANTHER" id="PTHR30290">
    <property type="entry name" value="PERIPLASMIC BINDING COMPONENT OF ABC TRANSPORTER"/>
    <property type="match status" value="1"/>
</dbReference>
<dbReference type="OrthoDB" id="48318at2"/>
<dbReference type="Gene3D" id="3.90.76.10">
    <property type="entry name" value="Dipeptide-binding Protein, Domain 1"/>
    <property type="match status" value="1"/>
</dbReference>
<keyword evidence="7" id="KW-1185">Reference proteome</keyword>
<accession>A0A517QRP7</accession>
<dbReference type="GO" id="GO:0015833">
    <property type="term" value="P:peptide transport"/>
    <property type="evidence" value="ECO:0007669"/>
    <property type="project" value="TreeGrafter"/>
</dbReference>
<organism evidence="6 7">
    <name type="scientific">Thalassoglobus polymorphus</name>
    <dbReference type="NCBI Taxonomy" id="2527994"/>
    <lineage>
        <taxon>Bacteria</taxon>
        <taxon>Pseudomonadati</taxon>
        <taxon>Planctomycetota</taxon>
        <taxon>Planctomycetia</taxon>
        <taxon>Planctomycetales</taxon>
        <taxon>Planctomycetaceae</taxon>
        <taxon>Thalassoglobus</taxon>
    </lineage>
</organism>
<evidence type="ECO:0000256" key="4">
    <source>
        <dbReference type="SAM" id="SignalP"/>
    </source>
</evidence>
<feature type="signal peptide" evidence="4">
    <location>
        <begin position="1"/>
        <end position="22"/>
    </location>
</feature>
<comment type="similarity">
    <text evidence="1">Belongs to the bacterial solute-binding protein 5 family.</text>
</comment>
<sequence length="640" mass="73962" precursor="true">MRTRVSSSSLFLTLFFSLVILCSGCPSKPDYPGTGGSGESTEEEVLLEPFDAPALEELDAKVKWEDRPVYSAMEKTLEEQAKEKPLATVEEALKLKNVSNETNEKILSAMGQLPKSDSVIDYDAEINRLLPADIKSSNPVMGSSTYEFWVTGLTGFGLFGIDRVMDPFAPSEVVVSWQTSEDKLYDKVVIRDDLVWSDGTPITAHDVEFSFKMIMNPKIPIPAVRTGMETIRWVEAYDDHTLVYFHKDPLATNVWNLNFPVVPKHIYEKSIDEDPTLADSEYHQKYEENPVCGGPYKMVKRLKGREIVLERREDWYMYKGKQVRSKPHFKTIRFRVIEDSNTALLALKGGKIEEMELQPEQWTDQTTDDDFYNLNTKARGEQWVYYYLGWNMQTPFFKDKRVRKAMSYSVDYDYILNTLCYGLYPQSTSEYHKDSWAGPVKPRTPYKQDLEKAAQLLDEAGWIDNDGDGIREKEINGKKIKFEFSIMCSTQQLRIDICTSLKESLGRIGVSCTVQPTEFTVMQERAREGKFQAQFAGWGTGADPYSTENLWKTGEQRNYVRYSNKEVDELFAKAKFELERDKRATYYRKIDDILWEAQPYTWLYYRSAFYGFSKDLRGYEFSPRGPYSYSPGFDSIYTEQ</sequence>
<dbReference type="InterPro" id="IPR000914">
    <property type="entry name" value="SBP_5_dom"/>
</dbReference>
<evidence type="ECO:0000256" key="2">
    <source>
        <dbReference type="ARBA" id="ARBA00022448"/>
    </source>
</evidence>
<feature type="chain" id="PRO_5022044032" evidence="4">
    <location>
        <begin position="23"/>
        <end position="640"/>
    </location>
</feature>
<dbReference type="SUPFAM" id="SSF53850">
    <property type="entry name" value="Periplasmic binding protein-like II"/>
    <property type="match status" value="1"/>
</dbReference>
<dbReference type="GO" id="GO:1904680">
    <property type="term" value="F:peptide transmembrane transporter activity"/>
    <property type="evidence" value="ECO:0007669"/>
    <property type="project" value="TreeGrafter"/>
</dbReference>
<protein>
    <submittedName>
        <fullName evidence="6">Oligopeptide-binding protein AppA</fullName>
    </submittedName>
</protein>
<dbReference type="Proteomes" id="UP000315724">
    <property type="component" value="Chromosome"/>
</dbReference>
<dbReference type="PANTHER" id="PTHR30290:SF9">
    <property type="entry name" value="OLIGOPEPTIDE-BINDING PROTEIN APPA"/>
    <property type="match status" value="1"/>
</dbReference>
<dbReference type="InterPro" id="IPR039424">
    <property type="entry name" value="SBP_5"/>
</dbReference>
<keyword evidence="2" id="KW-0813">Transport</keyword>
<keyword evidence="3 4" id="KW-0732">Signal</keyword>
<evidence type="ECO:0000259" key="5">
    <source>
        <dbReference type="Pfam" id="PF00496"/>
    </source>
</evidence>
<proteinExistence type="inferred from homology"/>
<reference evidence="6 7" key="1">
    <citation type="submission" date="2019-02" db="EMBL/GenBank/DDBJ databases">
        <title>Deep-cultivation of Planctomycetes and their phenomic and genomic characterization uncovers novel biology.</title>
        <authorList>
            <person name="Wiegand S."/>
            <person name="Jogler M."/>
            <person name="Boedeker C."/>
            <person name="Pinto D."/>
            <person name="Vollmers J."/>
            <person name="Rivas-Marin E."/>
            <person name="Kohn T."/>
            <person name="Peeters S.H."/>
            <person name="Heuer A."/>
            <person name="Rast P."/>
            <person name="Oberbeckmann S."/>
            <person name="Bunk B."/>
            <person name="Jeske O."/>
            <person name="Meyerdierks A."/>
            <person name="Storesund J.E."/>
            <person name="Kallscheuer N."/>
            <person name="Luecker S."/>
            <person name="Lage O.M."/>
            <person name="Pohl T."/>
            <person name="Merkel B.J."/>
            <person name="Hornburger P."/>
            <person name="Mueller R.-W."/>
            <person name="Bruemmer F."/>
            <person name="Labrenz M."/>
            <person name="Spormann A.M."/>
            <person name="Op den Camp H."/>
            <person name="Overmann J."/>
            <person name="Amann R."/>
            <person name="Jetten M.S.M."/>
            <person name="Mascher T."/>
            <person name="Medema M.H."/>
            <person name="Devos D.P."/>
            <person name="Kaster A.-K."/>
            <person name="Ovreas L."/>
            <person name="Rohde M."/>
            <person name="Galperin M.Y."/>
            <person name="Jogler C."/>
        </authorList>
    </citation>
    <scope>NUCLEOTIDE SEQUENCE [LARGE SCALE GENOMIC DNA]</scope>
    <source>
        <strain evidence="6 7">Mal48</strain>
    </source>
</reference>
<dbReference type="EMBL" id="CP036267">
    <property type="protein sequence ID" value="QDT34300.1"/>
    <property type="molecule type" value="Genomic_DNA"/>
</dbReference>
<dbReference type="KEGG" id="tpol:Mal48_35600"/>
<dbReference type="AlphaFoldDB" id="A0A517QRP7"/>
<dbReference type="Gene3D" id="3.40.190.10">
    <property type="entry name" value="Periplasmic binding protein-like II"/>
    <property type="match status" value="1"/>
</dbReference>
<dbReference type="Gene3D" id="3.10.105.10">
    <property type="entry name" value="Dipeptide-binding Protein, Domain 3"/>
    <property type="match status" value="1"/>
</dbReference>